<feature type="chain" id="PRO_5030649958" evidence="1">
    <location>
        <begin position="29"/>
        <end position="183"/>
    </location>
</feature>
<dbReference type="CDD" id="cd02947">
    <property type="entry name" value="TRX_family"/>
    <property type="match status" value="1"/>
</dbReference>
<dbReference type="PROSITE" id="PS51257">
    <property type="entry name" value="PROKAR_LIPOPROTEIN"/>
    <property type="match status" value="1"/>
</dbReference>
<dbReference type="Proteomes" id="UP000885779">
    <property type="component" value="Unassembled WGS sequence"/>
</dbReference>
<keyword evidence="1" id="KW-0732">Signal</keyword>
<reference evidence="2" key="1">
    <citation type="journal article" date="2020" name="mSystems">
        <title>Genome- and Community-Level Interaction Insights into Carbon Utilization and Element Cycling Functions of Hydrothermarchaeota in Hydrothermal Sediment.</title>
        <authorList>
            <person name="Zhou Z."/>
            <person name="Liu Y."/>
            <person name="Xu W."/>
            <person name="Pan J."/>
            <person name="Luo Z.H."/>
            <person name="Li M."/>
        </authorList>
    </citation>
    <scope>NUCLEOTIDE SEQUENCE [LARGE SCALE GENOMIC DNA]</scope>
    <source>
        <strain evidence="2">HyVt-577</strain>
    </source>
</reference>
<dbReference type="AlphaFoldDB" id="A0A7V4U4H0"/>
<evidence type="ECO:0000313" key="2">
    <source>
        <dbReference type="EMBL" id="HGY56709.1"/>
    </source>
</evidence>
<dbReference type="Pfam" id="PF14595">
    <property type="entry name" value="Thioredoxin_9"/>
    <property type="match status" value="1"/>
</dbReference>
<sequence length="183" mass="21539">MQRKLKMIRFVFSSLLIFLLLVSCTSKETPKQTSQLTSKKVVLDDIEMLFGTIDKKQLYFDYPEWKTEEDFYQPDSATIEALKSVNGRYKVDIFLGTWCSDSEREVPHFFKIIQQANLQNKLSLQLYAVNRKLKLENDLTDRLKIERVPTFIFYQNDKEIGRIVETPNDLLEKDLLTILSKTK</sequence>
<dbReference type="InterPro" id="IPR036249">
    <property type="entry name" value="Thioredoxin-like_sf"/>
</dbReference>
<accession>A0A7V4U4H0</accession>
<organism evidence="2">
    <name type="scientific">Caldithrix abyssi</name>
    <dbReference type="NCBI Taxonomy" id="187145"/>
    <lineage>
        <taxon>Bacteria</taxon>
        <taxon>Pseudomonadati</taxon>
        <taxon>Calditrichota</taxon>
        <taxon>Calditrichia</taxon>
        <taxon>Calditrichales</taxon>
        <taxon>Calditrichaceae</taxon>
        <taxon>Caldithrix</taxon>
    </lineage>
</organism>
<feature type="signal peptide" evidence="1">
    <location>
        <begin position="1"/>
        <end position="28"/>
    </location>
</feature>
<comment type="caution">
    <text evidence="2">The sequence shown here is derived from an EMBL/GenBank/DDBJ whole genome shotgun (WGS) entry which is preliminary data.</text>
</comment>
<gene>
    <name evidence="2" type="ORF">ENK44_13470</name>
</gene>
<name>A0A7V4U4H0_CALAY</name>
<proteinExistence type="predicted"/>
<dbReference type="EMBL" id="DRQG01000126">
    <property type="protein sequence ID" value="HGY56709.1"/>
    <property type="molecule type" value="Genomic_DNA"/>
</dbReference>
<evidence type="ECO:0000256" key="1">
    <source>
        <dbReference type="SAM" id="SignalP"/>
    </source>
</evidence>
<protein>
    <submittedName>
        <fullName evidence="2">Thioredoxin</fullName>
    </submittedName>
</protein>
<dbReference type="Gene3D" id="3.40.30.10">
    <property type="entry name" value="Glutaredoxin"/>
    <property type="match status" value="1"/>
</dbReference>
<dbReference type="SUPFAM" id="SSF52833">
    <property type="entry name" value="Thioredoxin-like"/>
    <property type="match status" value="1"/>
</dbReference>